<keyword evidence="2" id="KW-0520">NAD</keyword>
<sequence>MKIFAYGIRLDEQPVLEQWGKEHSEVTVDFTDQLLTDKSAAMAKGYDAINVYQQLPYSRATFEALSNQGIHIMAMRNIGIDNLDLKAAKEFNFKISNTPAYSPNSVAEHAAIQMARLFRRTPEMDAKVQNYDLRWAPTIGKEMRQQTIGIIGTGRIGRVLIKILQGFGSKVIAYDCYHNSEIEKEGLYVDSLDDLYRLSDGISLHVPAVSENFHMINDASIAKMKDHVIIVNDSRGELVDTDALIKGLDSGKISAFATDVYEKEVGIFNKDWSNKTFPDSRLKNLIDRPNVLLTPHTAFYTETAVSAMVNESLNADLSFLNGKQPASALKF</sequence>
<dbReference type="GO" id="GO:0051287">
    <property type="term" value="F:NAD binding"/>
    <property type="evidence" value="ECO:0007669"/>
    <property type="project" value="InterPro"/>
</dbReference>
<dbReference type="EMBL" id="MLOK01000040">
    <property type="protein sequence ID" value="OIM21131.1"/>
    <property type="molecule type" value="Genomic_DNA"/>
</dbReference>
<gene>
    <name evidence="6" type="ORF">ATX59_05735</name>
</gene>
<dbReference type="AlphaFoldDB" id="A0A650C8H5"/>
<dbReference type="SUPFAM" id="SSF51735">
    <property type="entry name" value="NAD(P)-binding Rossmann-fold domains"/>
    <property type="match status" value="1"/>
</dbReference>
<feature type="domain" description="D-isomer specific 2-hydroxyacid dehydrogenase NAD-binding" evidence="5">
    <location>
        <begin position="113"/>
        <end position="298"/>
    </location>
</feature>
<comment type="caution">
    <text evidence="6">The sequence shown here is derived from an EMBL/GenBank/DDBJ whole genome shotgun (WGS) entry which is preliminary data.</text>
</comment>
<dbReference type="RefSeq" id="WP_002817680.1">
    <property type="nucleotide sequence ID" value="NZ_CP014324.1"/>
</dbReference>
<evidence type="ECO:0000256" key="3">
    <source>
        <dbReference type="RuleBase" id="RU003719"/>
    </source>
</evidence>
<proteinExistence type="inferred from homology"/>
<dbReference type="PANTHER" id="PTHR43026:SF1">
    <property type="entry name" value="2-HYDROXYACID DEHYDROGENASE HOMOLOG 1-RELATED"/>
    <property type="match status" value="1"/>
</dbReference>
<organism evidence="6 7">
    <name type="scientific">Oenococcus oeni</name>
    <name type="common">Leuconostoc oenos</name>
    <dbReference type="NCBI Taxonomy" id="1247"/>
    <lineage>
        <taxon>Bacteria</taxon>
        <taxon>Bacillati</taxon>
        <taxon>Bacillota</taxon>
        <taxon>Bacilli</taxon>
        <taxon>Lactobacillales</taxon>
        <taxon>Lactobacillaceae</taxon>
        <taxon>Oenococcus</taxon>
    </lineage>
</organism>
<dbReference type="InterPro" id="IPR058205">
    <property type="entry name" value="D-LDH-like"/>
</dbReference>
<evidence type="ECO:0000256" key="1">
    <source>
        <dbReference type="ARBA" id="ARBA00005854"/>
    </source>
</evidence>
<dbReference type="Pfam" id="PF02826">
    <property type="entry name" value="2-Hacid_dh_C"/>
    <property type="match status" value="1"/>
</dbReference>
<dbReference type="Proteomes" id="UP000181728">
    <property type="component" value="Unassembled WGS sequence"/>
</dbReference>
<dbReference type="SUPFAM" id="SSF52283">
    <property type="entry name" value="Formate/glycerate dehydrogenase catalytic domain-like"/>
    <property type="match status" value="1"/>
</dbReference>
<dbReference type="CDD" id="cd12186">
    <property type="entry name" value="LDH"/>
    <property type="match status" value="1"/>
</dbReference>
<dbReference type="PROSITE" id="PS00065">
    <property type="entry name" value="D_2_HYDROXYACID_DH_1"/>
    <property type="match status" value="1"/>
</dbReference>
<evidence type="ECO:0000259" key="5">
    <source>
        <dbReference type="Pfam" id="PF02826"/>
    </source>
</evidence>
<dbReference type="InterPro" id="IPR006140">
    <property type="entry name" value="D-isomer_DH_NAD-bd"/>
</dbReference>
<dbReference type="GeneID" id="75065729"/>
<dbReference type="PANTHER" id="PTHR43026">
    <property type="entry name" value="2-HYDROXYACID DEHYDROGENASE HOMOLOG 1-RELATED"/>
    <property type="match status" value="1"/>
</dbReference>
<dbReference type="InterPro" id="IPR036291">
    <property type="entry name" value="NAD(P)-bd_dom_sf"/>
</dbReference>
<dbReference type="Pfam" id="PF00389">
    <property type="entry name" value="2-Hacid_dh"/>
    <property type="match status" value="1"/>
</dbReference>
<evidence type="ECO:0000256" key="2">
    <source>
        <dbReference type="ARBA" id="ARBA00023027"/>
    </source>
</evidence>
<reference evidence="6 7" key="1">
    <citation type="journal article" date="2016" name="BMC Genomics">
        <title>Consensus pan-genome assembly of the specialised wine bacterium Oenococcus oeni.</title>
        <authorList>
            <person name="Sternes P.R."/>
            <person name="Borneman A.R."/>
        </authorList>
    </citation>
    <scope>NUCLEOTIDE SEQUENCE [LARGE SCALE GENOMIC DNA]</scope>
    <source>
        <strain evidence="6 7">AWRIB661</strain>
    </source>
</reference>
<accession>A0A650C8H5</accession>
<keyword evidence="3" id="KW-0560">Oxidoreductase</keyword>
<protein>
    <submittedName>
        <fullName evidence="6">Lactate dehydrogenase</fullName>
    </submittedName>
</protein>
<dbReference type="InterPro" id="IPR029752">
    <property type="entry name" value="D-isomer_DH_CS1"/>
</dbReference>
<comment type="similarity">
    <text evidence="1 3">Belongs to the D-isomer specific 2-hydroxyacid dehydrogenase family.</text>
</comment>
<dbReference type="GO" id="GO:0008720">
    <property type="term" value="F:D-lactate dehydrogenase (NAD+) activity"/>
    <property type="evidence" value="ECO:0007669"/>
    <property type="project" value="TreeGrafter"/>
</dbReference>
<name>A0A650C8H5_OENOE</name>
<feature type="domain" description="D-isomer specific 2-hydroxyacid dehydrogenase catalytic" evidence="4">
    <location>
        <begin position="12"/>
        <end position="329"/>
    </location>
</feature>
<evidence type="ECO:0000313" key="7">
    <source>
        <dbReference type="Proteomes" id="UP000181728"/>
    </source>
</evidence>
<evidence type="ECO:0000313" key="6">
    <source>
        <dbReference type="EMBL" id="OIM21131.1"/>
    </source>
</evidence>
<dbReference type="Gene3D" id="3.40.50.720">
    <property type="entry name" value="NAD(P)-binding Rossmann-like Domain"/>
    <property type="match status" value="2"/>
</dbReference>
<evidence type="ECO:0000259" key="4">
    <source>
        <dbReference type="Pfam" id="PF00389"/>
    </source>
</evidence>
<dbReference type="InterPro" id="IPR006139">
    <property type="entry name" value="D-isomer_2_OHA_DH_cat_dom"/>
</dbReference>